<gene>
    <name evidence="4" type="ORF">ACFOY2_41535</name>
</gene>
<dbReference type="PANTHER" id="PTHR44845">
    <property type="entry name" value="CARRIER DOMAIN-CONTAINING PROTEIN"/>
    <property type="match status" value="1"/>
</dbReference>
<organism evidence="4 5">
    <name type="scientific">Nonomuraea purpurea</name>
    <dbReference type="NCBI Taxonomy" id="1849276"/>
    <lineage>
        <taxon>Bacteria</taxon>
        <taxon>Bacillati</taxon>
        <taxon>Actinomycetota</taxon>
        <taxon>Actinomycetes</taxon>
        <taxon>Streptosporangiales</taxon>
        <taxon>Streptosporangiaceae</taxon>
        <taxon>Nonomuraea</taxon>
    </lineage>
</organism>
<keyword evidence="5" id="KW-1185">Reference proteome</keyword>
<accession>A0ABV8GIV0</accession>
<evidence type="ECO:0000256" key="1">
    <source>
        <dbReference type="ARBA" id="ARBA00022450"/>
    </source>
</evidence>
<evidence type="ECO:0000256" key="2">
    <source>
        <dbReference type="ARBA" id="ARBA00022553"/>
    </source>
</evidence>
<evidence type="ECO:0000313" key="5">
    <source>
        <dbReference type="Proteomes" id="UP001595851"/>
    </source>
</evidence>
<dbReference type="InterPro" id="IPR036291">
    <property type="entry name" value="NAD(P)-bd_dom_sf"/>
</dbReference>
<reference evidence="5" key="1">
    <citation type="journal article" date="2019" name="Int. J. Syst. Evol. Microbiol.">
        <title>The Global Catalogue of Microorganisms (GCM) 10K type strain sequencing project: providing services to taxonomists for standard genome sequencing and annotation.</title>
        <authorList>
            <consortium name="The Broad Institute Genomics Platform"/>
            <consortium name="The Broad Institute Genome Sequencing Center for Infectious Disease"/>
            <person name="Wu L."/>
            <person name="Ma J."/>
        </authorList>
    </citation>
    <scope>NUCLEOTIDE SEQUENCE [LARGE SCALE GENOMIC DNA]</scope>
    <source>
        <strain evidence="5">TBRC 1276</strain>
    </source>
</reference>
<sequence length="371" mass="39160">MTSDGQPAEILLTGGTGFIGAFLLRRLLDKTTARVHCLARGGTTQAVTERLHAAQSAYSLGRLDESRVVPVPGDLAAPGLGLAADLFGALAHRVSTVIHAGAQVNLVQPAPVLEAVNVAGTAEIVRLAAERGAAVHLVSTSEVFGPGDGAVDEDTVPEDRFPPASGYGQTKRAAELLVLRARRDGLPVTVTRLDRVVGDSLTGACQAGGDDFWLLVRSALTTGVLPDAPVNVTPVDFAADAVLCLAAAPETSASIAHVCHPQPIRMADLAAALGRPIRVLPHDEWAATLRRLGEHPDCDPLLRLLPLIAERVLGGRPRFEAPRTTAVLRKLGLRHPPVNVPLLGMYVRHLRSTGFLPAIRHDQPLITDIRG</sequence>
<keyword evidence="1" id="KW-0596">Phosphopantetheine</keyword>
<evidence type="ECO:0000313" key="4">
    <source>
        <dbReference type="EMBL" id="MFC4013768.1"/>
    </source>
</evidence>
<feature type="domain" description="Thioester reductase (TE)" evidence="3">
    <location>
        <begin position="12"/>
        <end position="241"/>
    </location>
</feature>
<dbReference type="SUPFAM" id="SSF51735">
    <property type="entry name" value="NAD(P)-binding Rossmann-fold domains"/>
    <property type="match status" value="1"/>
</dbReference>
<name>A0ABV8GIV0_9ACTN</name>
<dbReference type="CDD" id="cd05235">
    <property type="entry name" value="SDR_e1"/>
    <property type="match status" value="1"/>
</dbReference>
<dbReference type="NCBIfam" id="TIGR01746">
    <property type="entry name" value="Thioester-redct"/>
    <property type="match status" value="1"/>
</dbReference>
<dbReference type="RefSeq" id="WP_379533623.1">
    <property type="nucleotide sequence ID" value="NZ_JBHSBI010000030.1"/>
</dbReference>
<dbReference type="Proteomes" id="UP001595851">
    <property type="component" value="Unassembled WGS sequence"/>
</dbReference>
<proteinExistence type="predicted"/>
<protein>
    <submittedName>
        <fullName evidence="4">Thioester reductase domain-containing protein</fullName>
    </submittedName>
</protein>
<dbReference type="Gene3D" id="3.40.50.720">
    <property type="entry name" value="NAD(P)-binding Rossmann-like Domain"/>
    <property type="match status" value="1"/>
</dbReference>
<keyword evidence="2" id="KW-0597">Phosphoprotein</keyword>
<dbReference type="InterPro" id="IPR010080">
    <property type="entry name" value="Thioester_reductase-like_dom"/>
</dbReference>
<dbReference type="PANTHER" id="PTHR44845:SF6">
    <property type="entry name" value="BETA-ALANINE-ACTIVATING ENZYME"/>
    <property type="match status" value="1"/>
</dbReference>
<dbReference type="Pfam" id="PF07993">
    <property type="entry name" value="NAD_binding_4"/>
    <property type="match status" value="1"/>
</dbReference>
<evidence type="ECO:0000259" key="3">
    <source>
        <dbReference type="Pfam" id="PF07993"/>
    </source>
</evidence>
<comment type="caution">
    <text evidence="4">The sequence shown here is derived from an EMBL/GenBank/DDBJ whole genome shotgun (WGS) entry which is preliminary data.</text>
</comment>
<dbReference type="EMBL" id="JBHSBI010000030">
    <property type="protein sequence ID" value="MFC4013768.1"/>
    <property type="molecule type" value="Genomic_DNA"/>
</dbReference>
<dbReference type="InterPro" id="IPR013120">
    <property type="entry name" value="FAR_NAD-bd"/>
</dbReference>